<evidence type="ECO:0000256" key="11">
    <source>
        <dbReference type="ARBA" id="ARBA00033245"/>
    </source>
</evidence>
<evidence type="ECO:0000256" key="7">
    <source>
        <dbReference type="ARBA" id="ARBA00022927"/>
    </source>
</evidence>
<dbReference type="GO" id="GO:0051205">
    <property type="term" value="P:protein insertion into membrane"/>
    <property type="evidence" value="ECO:0007669"/>
    <property type="project" value="TreeGrafter"/>
</dbReference>
<sequence>MNNGNMQKRMILALIFSIVLLVVFQYFFGPNQPDQQQQTTQPQKQTEKVAQSRDQQEKSQKPSKTSEEIENFNKQTENLEEEGINALLKKEPNRAVGYKVYSNKIYDIKIDKQGGRINSWKEKKRGIQILNSENFSLVYKELTDKNLIYKYQEIPNGFKLTFDNGQYYVIKKFIFSREEPHLVDIDVDSNIPFEKIVLSKKALEKRTQQGYDSYFYYSIEDKFEDDKIKKDEKKQISSRRFIGFDSKYFIASFLSKGYELNAEIVQNQYEEIKILLNLEKMPISFFYGPKSLDLLDKIDPALEDTIHFRGFLSPISKFLLGILKIIYSVIHNYGLAIIILTVAIKLLLYPLTHKSLTSMAKMKKIQPQIQKLRKKYKDEPKKMNQKMMDLYSEHNVNPAGGCLPMLLQFPILIALFSVFSNAIELKGQPFFLWINDLSTPDTLFHLPFDIPIIGNEFNLLPILMVVAMIYQQKMNAGGASSKGGGQVFMKIFLPAFMFVIFYNFPSGLVLYFLTNTVITLLQQKFIFSHLNNEEETS</sequence>
<comment type="subcellular location">
    <subcellularLocation>
        <location evidence="1">Cell inner membrane</location>
        <topology evidence="1">Multi-pass membrane protein</topology>
    </subcellularLocation>
    <subcellularLocation>
        <location evidence="13">Cell membrane</location>
        <topology evidence="13">Multi-pass membrane protein</topology>
    </subcellularLocation>
</comment>
<dbReference type="InterPro" id="IPR038221">
    <property type="entry name" value="YidC_periplasmic_sf"/>
</dbReference>
<keyword evidence="8 13" id="KW-1133">Transmembrane helix</keyword>
<feature type="compositionally biased region" description="Basic and acidic residues" evidence="14">
    <location>
        <begin position="45"/>
        <end position="67"/>
    </location>
</feature>
<evidence type="ECO:0000256" key="5">
    <source>
        <dbReference type="ARBA" id="ARBA00022475"/>
    </source>
</evidence>
<dbReference type="Gene3D" id="2.70.98.90">
    <property type="match status" value="1"/>
</dbReference>
<keyword evidence="10 13" id="KW-0143">Chaperone</keyword>
<evidence type="ECO:0000313" key="17">
    <source>
        <dbReference type="Proteomes" id="UP000324143"/>
    </source>
</evidence>
<evidence type="ECO:0000256" key="4">
    <source>
        <dbReference type="ARBA" id="ARBA00022448"/>
    </source>
</evidence>
<dbReference type="InterPro" id="IPR028055">
    <property type="entry name" value="YidC/Oxa/ALB_C"/>
</dbReference>
<accession>A0A5D0MJU5</accession>
<keyword evidence="5 13" id="KW-1003">Cell membrane</keyword>
<reference evidence="16" key="1">
    <citation type="submission" date="2019-08" db="EMBL/GenBank/DDBJ databases">
        <title>Genomic characterization of a novel candidate phylum (ARYD3) from a high temperature, high salinity tertiary oil reservoir in north central Oklahoma, USA.</title>
        <authorList>
            <person name="Youssef N.H."/>
            <person name="Yadav A."/>
            <person name="Elshahed M.S."/>
        </authorList>
    </citation>
    <scope>NUCLEOTIDE SEQUENCE [LARGE SCALE GENOMIC DNA]</scope>
    <source>
        <strain evidence="16">ARYD3</strain>
    </source>
</reference>
<keyword evidence="7 13" id="KW-0653">Protein transport</keyword>
<keyword evidence="6 13" id="KW-0812">Transmembrane</keyword>
<keyword evidence="17" id="KW-1185">Reference proteome</keyword>
<protein>
    <recommendedName>
        <fullName evidence="3 13">Membrane protein insertase YidC</fullName>
    </recommendedName>
    <alternativeName>
        <fullName evidence="12 13">Foldase YidC</fullName>
    </alternativeName>
    <alternativeName>
        <fullName evidence="11 13">Membrane integrase YidC</fullName>
    </alternativeName>
    <alternativeName>
        <fullName evidence="13">Membrane protein YidC</fullName>
    </alternativeName>
</protein>
<comment type="function">
    <text evidence="13">Required for the insertion and/or proper folding and/or complex formation of integral membrane proteins into the membrane. Involved in integration of membrane proteins that insert both dependently and independently of the Sec translocase complex, as well as at least some lipoproteins. Aids folding of multispanning membrane proteins.</text>
</comment>
<evidence type="ECO:0000256" key="8">
    <source>
        <dbReference type="ARBA" id="ARBA00022989"/>
    </source>
</evidence>
<dbReference type="AlphaFoldDB" id="A0A5D0MJU5"/>
<feature type="compositionally biased region" description="Low complexity" evidence="14">
    <location>
        <begin position="33"/>
        <end position="44"/>
    </location>
</feature>
<evidence type="ECO:0000256" key="10">
    <source>
        <dbReference type="ARBA" id="ARBA00023186"/>
    </source>
</evidence>
<proteinExistence type="inferred from homology"/>
<dbReference type="PRINTS" id="PR01900">
    <property type="entry name" value="YIDCPROTEIN"/>
</dbReference>
<dbReference type="Proteomes" id="UP000324143">
    <property type="component" value="Unassembled WGS sequence"/>
</dbReference>
<dbReference type="InterPro" id="IPR001708">
    <property type="entry name" value="YidC/ALB3/OXA1/COX18"/>
</dbReference>
<evidence type="ECO:0000256" key="2">
    <source>
        <dbReference type="ARBA" id="ARBA00010527"/>
    </source>
</evidence>
<evidence type="ECO:0000259" key="15">
    <source>
        <dbReference type="Pfam" id="PF02096"/>
    </source>
</evidence>
<evidence type="ECO:0000256" key="3">
    <source>
        <dbReference type="ARBA" id="ARBA00015325"/>
    </source>
</evidence>
<dbReference type="InterPro" id="IPR019998">
    <property type="entry name" value="Membr_insert_YidC"/>
</dbReference>
<evidence type="ECO:0000313" key="16">
    <source>
        <dbReference type="EMBL" id="TYB31863.1"/>
    </source>
</evidence>
<feature type="transmembrane region" description="Helical" evidence="13">
    <location>
        <begin position="396"/>
        <end position="419"/>
    </location>
</feature>
<feature type="transmembrane region" description="Helical" evidence="13">
    <location>
        <begin position="333"/>
        <end position="352"/>
    </location>
</feature>
<evidence type="ECO:0000256" key="14">
    <source>
        <dbReference type="SAM" id="MobiDB-lite"/>
    </source>
</evidence>
<gene>
    <name evidence="13 16" type="primary">yidC</name>
    <name evidence="16" type="ORF">FXF47_01980</name>
</gene>
<dbReference type="EMBL" id="VSIX01000026">
    <property type="protein sequence ID" value="TYB31863.1"/>
    <property type="molecule type" value="Genomic_DNA"/>
</dbReference>
<dbReference type="PANTHER" id="PTHR12428">
    <property type="entry name" value="OXA1"/>
    <property type="match status" value="1"/>
</dbReference>
<evidence type="ECO:0000256" key="1">
    <source>
        <dbReference type="ARBA" id="ARBA00004429"/>
    </source>
</evidence>
<organism evidence="16 17">
    <name type="scientific">Candidatus Mcinerneyibacterium aminivorans</name>
    <dbReference type="NCBI Taxonomy" id="2703815"/>
    <lineage>
        <taxon>Bacteria</taxon>
        <taxon>Candidatus Macinerneyibacteriota</taxon>
        <taxon>Candidatus Mcinerneyibacteria</taxon>
        <taxon>Candidatus Mcinerneyibacteriales</taxon>
        <taxon>Candidatus Mcinerneyibacteriaceae</taxon>
        <taxon>Candidatus Mcinerneyibacterium</taxon>
    </lineage>
</organism>
<name>A0A5D0MJU5_9BACT</name>
<evidence type="ECO:0000256" key="6">
    <source>
        <dbReference type="ARBA" id="ARBA00022692"/>
    </source>
</evidence>
<dbReference type="GO" id="GO:0032977">
    <property type="term" value="F:membrane insertase activity"/>
    <property type="evidence" value="ECO:0007669"/>
    <property type="project" value="InterPro"/>
</dbReference>
<keyword evidence="4 13" id="KW-0813">Transport</keyword>
<dbReference type="GO" id="GO:0015031">
    <property type="term" value="P:protein transport"/>
    <property type="evidence" value="ECO:0007669"/>
    <property type="project" value="UniProtKB-KW"/>
</dbReference>
<feature type="region of interest" description="Disordered" evidence="14">
    <location>
        <begin position="33"/>
        <end position="70"/>
    </location>
</feature>
<dbReference type="CDD" id="cd20070">
    <property type="entry name" value="5TM_YidC_Alb3"/>
    <property type="match status" value="1"/>
</dbReference>
<comment type="caution">
    <text evidence="16">The sequence shown here is derived from an EMBL/GenBank/DDBJ whole genome shotgun (WGS) entry which is preliminary data.</text>
</comment>
<feature type="transmembrane region" description="Helical" evidence="13">
    <location>
        <begin position="491"/>
        <end position="513"/>
    </location>
</feature>
<feature type="domain" description="Membrane insertase YidC/Oxa/ALB C-terminal" evidence="15">
    <location>
        <begin position="333"/>
        <end position="526"/>
    </location>
</feature>
<comment type="subunit">
    <text evidence="13">Interacts with the Sec translocase complex via SecD. Specifically interacts with transmembrane segments of nascent integral membrane proteins during membrane integration.</text>
</comment>
<feature type="transmembrane region" description="Helical" evidence="13">
    <location>
        <begin position="450"/>
        <end position="470"/>
    </location>
</feature>
<dbReference type="PRINTS" id="PR00701">
    <property type="entry name" value="60KDINNERMP"/>
</dbReference>
<comment type="similarity">
    <text evidence="2 13">Belongs to the OXA1/ALB3/YidC family. Type 1 subfamily.</text>
</comment>
<keyword evidence="9 13" id="KW-0472">Membrane</keyword>
<evidence type="ECO:0000256" key="12">
    <source>
        <dbReference type="ARBA" id="ARBA00033342"/>
    </source>
</evidence>
<dbReference type="NCBIfam" id="TIGR03592">
    <property type="entry name" value="yidC_oxa1_cterm"/>
    <property type="match status" value="1"/>
</dbReference>
<dbReference type="Pfam" id="PF02096">
    <property type="entry name" value="60KD_IMP"/>
    <property type="match status" value="1"/>
</dbReference>
<evidence type="ECO:0000256" key="9">
    <source>
        <dbReference type="ARBA" id="ARBA00023136"/>
    </source>
</evidence>
<evidence type="ECO:0000256" key="13">
    <source>
        <dbReference type="HAMAP-Rule" id="MF_01810"/>
    </source>
</evidence>
<dbReference type="GO" id="GO:0005886">
    <property type="term" value="C:plasma membrane"/>
    <property type="evidence" value="ECO:0007669"/>
    <property type="project" value="UniProtKB-SubCell"/>
</dbReference>
<dbReference type="PANTHER" id="PTHR12428:SF65">
    <property type="entry name" value="CYTOCHROME C OXIDASE ASSEMBLY PROTEIN COX18, MITOCHONDRIAL"/>
    <property type="match status" value="1"/>
</dbReference>
<dbReference type="HAMAP" id="MF_01810">
    <property type="entry name" value="YidC_type1"/>
    <property type="match status" value="1"/>
</dbReference>
<dbReference type="InterPro" id="IPR047196">
    <property type="entry name" value="YidC_ALB_C"/>
</dbReference>